<dbReference type="EMBL" id="JASCZI010121244">
    <property type="protein sequence ID" value="MED6160770.1"/>
    <property type="molecule type" value="Genomic_DNA"/>
</dbReference>
<organism evidence="2 3">
    <name type="scientific">Stylosanthes scabra</name>
    <dbReference type="NCBI Taxonomy" id="79078"/>
    <lineage>
        <taxon>Eukaryota</taxon>
        <taxon>Viridiplantae</taxon>
        <taxon>Streptophyta</taxon>
        <taxon>Embryophyta</taxon>
        <taxon>Tracheophyta</taxon>
        <taxon>Spermatophyta</taxon>
        <taxon>Magnoliopsida</taxon>
        <taxon>eudicotyledons</taxon>
        <taxon>Gunneridae</taxon>
        <taxon>Pentapetalae</taxon>
        <taxon>rosids</taxon>
        <taxon>fabids</taxon>
        <taxon>Fabales</taxon>
        <taxon>Fabaceae</taxon>
        <taxon>Papilionoideae</taxon>
        <taxon>50 kb inversion clade</taxon>
        <taxon>dalbergioids sensu lato</taxon>
        <taxon>Dalbergieae</taxon>
        <taxon>Pterocarpus clade</taxon>
        <taxon>Stylosanthes</taxon>
    </lineage>
</organism>
<accession>A0ABU6UHK2</accession>
<feature type="region of interest" description="Disordered" evidence="1">
    <location>
        <begin position="94"/>
        <end position="222"/>
    </location>
</feature>
<sequence length="241" mass="26593">MFAYICGPHRDQCCIITQNPPSAEVVEGAMSCRRLAIVLAGEADFPTTYRRRVGAFVHQSKRLAKVACLTEEHYKLCLDNVFRDTVSLEAKLGLGDMPEMHPPNSEEGEGISVKDPARARTKGTAQVNDSSAQKGLKQRKCSNYGRLGHRRARCSDRESHRQCEEADGVPSQAASQVNEPSPRCAQGSDAAEVDAEHLDASPKGMVLRSRKRNHEDPAVGRMESLRGKVVPIDENQIWTLQ</sequence>
<evidence type="ECO:0000313" key="2">
    <source>
        <dbReference type="EMBL" id="MED6160770.1"/>
    </source>
</evidence>
<feature type="compositionally biased region" description="Basic and acidic residues" evidence="1">
    <location>
        <begin position="153"/>
        <end position="164"/>
    </location>
</feature>
<gene>
    <name evidence="2" type="ORF">PIB30_054458</name>
</gene>
<name>A0ABU6UHK2_9FABA</name>
<feature type="compositionally biased region" description="Basic and acidic residues" evidence="1">
    <location>
        <begin position="213"/>
        <end position="222"/>
    </location>
</feature>
<evidence type="ECO:0000313" key="3">
    <source>
        <dbReference type="Proteomes" id="UP001341840"/>
    </source>
</evidence>
<feature type="compositionally biased region" description="Polar residues" evidence="1">
    <location>
        <begin position="123"/>
        <end position="133"/>
    </location>
</feature>
<evidence type="ECO:0000256" key="1">
    <source>
        <dbReference type="SAM" id="MobiDB-lite"/>
    </source>
</evidence>
<reference evidence="2 3" key="1">
    <citation type="journal article" date="2023" name="Plants (Basel)">
        <title>Bridging the Gap: Combining Genomics and Transcriptomics Approaches to Understand Stylosanthes scabra, an Orphan Legume from the Brazilian Caatinga.</title>
        <authorList>
            <person name="Ferreira-Neto J.R.C."/>
            <person name="da Silva M.D."/>
            <person name="Binneck E."/>
            <person name="de Melo N.F."/>
            <person name="da Silva R.H."/>
            <person name="de Melo A.L.T.M."/>
            <person name="Pandolfi V."/>
            <person name="Bustamante F.O."/>
            <person name="Brasileiro-Vidal A.C."/>
            <person name="Benko-Iseppon A.M."/>
        </authorList>
    </citation>
    <scope>NUCLEOTIDE SEQUENCE [LARGE SCALE GENOMIC DNA]</scope>
    <source>
        <tissue evidence="2">Leaves</tissue>
    </source>
</reference>
<protein>
    <submittedName>
        <fullName evidence="2">Uncharacterized protein</fullName>
    </submittedName>
</protein>
<comment type="caution">
    <text evidence="2">The sequence shown here is derived from an EMBL/GenBank/DDBJ whole genome shotgun (WGS) entry which is preliminary data.</text>
</comment>
<keyword evidence="3" id="KW-1185">Reference proteome</keyword>
<proteinExistence type="predicted"/>
<dbReference type="Proteomes" id="UP001341840">
    <property type="component" value="Unassembled WGS sequence"/>
</dbReference>